<dbReference type="Proteomes" id="UP000242450">
    <property type="component" value="Chromosome 18"/>
</dbReference>
<feature type="non-terminal residue" evidence="1">
    <location>
        <position position="61"/>
    </location>
</feature>
<gene>
    <name evidence="1" type="ORF">Celaphus_00012444</name>
</gene>
<protein>
    <submittedName>
        <fullName evidence="1">Uncharacterized protein</fullName>
    </submittedName>
</protein>
<organism evidence="1 2">
    <name type="scientific">Cervus elaphus hippelaphus</name>
    <name type="common">European red deer</name>
    <dbReference type="NCBI Taxonomy" id="46360"/>
    <lineage>
        <taxon>Eukaryota</taxon>
        <taxon>Metazoa</taxon>
        <taxon>Chordata</taxon>
        <taxon>Craniata</taxon>
        <taxon>Vertebrata</taxon>
        <taxon>Euteleostomi</taxon>
        <taxon>Mammalia</taxon>
        <taxon>Eutheria</taxon>
        <taxon>Laurasiatheria</taxon>
        <taxon>Artiodactyla</taxon>
        <taxon>Ruminantia</taxon>
        <taxon>Pecora</taxon>
        <taxon>Cervidae</taxon>
        <taxon>Cervinae</taxon>
        <taxon>Cervus</taxon>
    </lineage>
</organism>
<proteinExistence type="predicted"/>
<keyword evidence="2" id="KW-1185">Reference proteome</keyword>
<accession>A0A212CJW8</accession>
<feature type="non-terminal residue" evidence="1">
    <location>
        <position position="1"/>
    </location>
</feature>
<dbReference type="EMBL" id="MKHE01000018">
    <property type="protein sequence ID" value="OWK06318.1"/>
    <property type="molecule type" value="Genomic_DNA"/>
</dbReference>
<sequence>AKYFYITPGICPSLSTMKAIMECARGKMLTMQSLFSLECSLRHWTTSHILWEGGGWAPLII</sequence>
<name>A0A212CJW8_CEREH</name>
<evidence type="ECO:0000313" key="1">
    <source>
        <dbReference type="EMBL" id="OWK06318.1"/>
    </source>
</evidence>
<dbReference type="Gene3D" id="3.40.50.10190">
    <property type="entry name" value="BRCT domain"/>
    <property type="match status" value="1"/>
</dbReference>
<evidence type="ECO:0000313" key="2">
    <source>
        <dbReference type="Proteomes" id="UP000242450"/>
    </source>
</evidence>
<reference evidence="1 2" key="1">
    <citation type="journal article" date="2018" name="Mol. Genet. Genomics">
        <title>The red deer Cervus elaphus genome CerEla1.0: sequencing, annotating, genes, and chromosomes.</title>
        <authorList>
            <person name="Bana N.A."/>
            <person name="Nyiri A."/>
            <person name="Nagy J."/>
            <person name="Frank K."/>
            <person name="Nagy T."/>
            <person name="Steger V."/>
            <person name="Schiller M."/>
            <person name="Lakatos P."/>
            <person name="Sugar L."/>
            <person name="Horn P."/>
            <person name="Barta E."/>
            <person name="Orosz L."/>
        </authorList>
    </citation>
    <scope>NUCLEOTIDE SEQUENCE [LARGE SCALE GENOMIC DNA]</scope>
    <source>
        <strain evidence="1">Hungarian</strain>
    </source>
</reference>
<comment type="caution">
    <text evidence="1">The sequence shown here is derived from an EMBL/GenBank/DDBJ whole genome shotgun (WGS) entry which is preliminary data.</text>
</comment>
<dbReference type="AlphaFoldDB" id="A0A212CJW8"/>
<dbReference type="InterPro" id="IPR036420">
    <property type="entry name" value="BRCT_dom_sf"/>
</dbReference>